<dbReference type="VEuPathDB" id="FungiDB:LEMA_P118280.1"/>
<dbReference type="GeneID" id="13291308"/>
<accession>E4ZTG9</accession>
<dbReference type="HOGENOM" id="CLU_821516_0_0_1"/>
<keyword evidence="4" id="KW-1185">Reference proteome</keyword>
<dbReference type="eggNOG" id="ENOG502R8B6">
    <property type="taxonomic scope" value="Eukaryota"/>
</dbReference>
<feature type="region of interest" description="Disordered" evidence="1">
    <location>
        <begin position="93"/>
        <end position="121"/>
    </location>
</feature>
<sequence length="338" mass="37440">MSISLITIIPQFIFLPLAFLVRINMPGYSKKEEPDDFSSTTFPKPPPGAENWQPDPDSVARPGLLPDPRFCRDLLEPRLRALYRAEIRQGSKPSSLALRGKETRSLGSWPAPVPRGSGMPRNVIDVKTVASSNPGMTTKHVSDTSSAVLNLGSRIASAAEPMEKKNVSVPPHLRKLKTDTLPQFSAKKVGEEEDRLKTKILAWQAGDESGNSCGKNVSITTRSPLSNPTVQTLGLQQDLLGDGNLWDSPIPAQHHEYAQQDLLGDGNIWDPPLPVRRPTYEQKEKAMLIRLMESELDIGKVATMAELMAMSMSDLDNYYFKVRSAHKKWWEACQTAQG</sequence>
<evidence type="ECO:0000313" key="3">
    <source>
        <dbReference type="EMBL" id="CBX94825.1"/>
    </source>
</evidence>
<evidence type="ECO:0000313" key="4">
    <source>
        <dbReference type="Proteomes" id="UP000002668"/>
    </source>
</evidence>
<proteinExistence type="predicted"/>
<dbReference type="OrthoDB" id="3799274at2759"/>
<dbReference type="InParanoid" id="E4ZTG9"/>
<protein>
    <submittedName>
        <fullName evidence="3">Predicted protein</fullName>
    </submittedName>
</protein>
<name>E4ZTG9_LEPMJ</name>
<feature type="region of interest" description="Disordered" evidence="1">
    <location>
        <begin position="30"/>
        <end position="57"/>
    </location>
</feature>
<feature type="chain" id="PRO_5003192130" evidence="2">
    <location>
        <begin position="19"/>
        <end position="338"/>
    </location>
</feature>
<reference evidence="4" key="1">
    <citation type="journal article" date="2011" name="Nat. Commun.">
        <title>Effector diversification within compartments of the Leptosphaeria maculans genome affected by Repeat-Induced Point mutations.</title>
        <authorList>
            <person name="Rouxel T."/>
            <person name="Grandaubert J."/>
            <person name="Hane J.K."/>
            <person name="Hoede C."/>
            <person name="van de Wouw A.P."/>
            <person name="Couloux A."/>
            <person name="Dominguez V."/>
            <person name="Anthouard V."/>
            <person name="Bally P."/>
            <person name="Bourras S."/>
            <person name="Cozijnsen A.J."/>
            <person name="Ciuffetti L.M."/>
            <person name="Degrave A."/>
            <person name="Dilmaghani A."/>
            <person name="Duret L."/>
            <person name="Fudal I."/>
            <person name="Goodwin S.B."/>
            <person name="Gout L."/>
            <person name="Glaser N."/>
            <person name="Linglin J."/>
            <person name="Kema G.H.J."/>
            <person name="Lapalu N."/>
            <person name="Lawrence C.B."/>
            <person name="May K."/>
            <person name="Meyer M."/>
            <person name="Ollivier B."/>
            <person name="Poulain J."/>
            <person name="Schoch C.L."/>
            <person name="Simon A."/>
            <person name="Spatafora J.W."/>
            <person name="Stachowiak A."/>
            <person name="Turgeon B.G."/>
            <person name="Tyler B.M."/>
            <person name="Vincent D."/>
            <person name="Weissenbach J."/>
            <person name="Amselem J."/>
            <person name="Quesneville H."/>
            <person name="Oliver R.P."/>
            <person name="Wincker P."/>
            <person name="Balesdent M.-H."/>
            <person name="Howlett B.J."/>
        </authorList>
    </citation>
    <scope>NUCLEOTIDE SEQUENCE [LARGE SCALE GENOMIC DNA]</scope>
    <source>
        <strain evidence="4">JN3 / isolate v23.1.3 / race Av1-4-5-6-7-8</strain>
    </source>
</reference>
<evidence type="ECO:0000256" key="2">
    <source>
        <dbReference type="SAM" id="SignalP"/>
    </source>
</evidence>
<dbReference type="AlphaFoldDB" id="E4ZTG9"/>
<evidence type="ECO:0000256" key="1">
    <source>
        <dbReference type="SAM" id="MobiDB-lite"/>
    </source>
</evidence>
<keyword evidence="2" id="KW-0732">Signal</keyword>
<dbReference type="Proteomes" id="UP000002668">
    <property type="component" value="Genome"/>
</dbReference>
<dbReference type="EMBL" id="FP929125">
    <property type="protein sequence ID" value="CBX94825.1"/>
    <property type="molecule type" value="Genomic_DNA"/>
</dbReference>
<gene>
    <name evidence="3" type="ORF">LEMA_P118280.1</name>
</gene>
<organism evidence="4">
    <name type="scientific">Leptosphaeria maculans (strain JN3 / isolate v23.1.3 / race Av1-4-5-6-7-8)</name>
    <name type="common">Blackleg fungus</name>
    <name type="synonym">Phoma lingam</name>
    <dbReference type="NCBI Taxonomy" id="985895"/>
    <lineage>
        <taxon>Eukaryota</taxon>
        <taxon>Fungi</taxon>
        <taxon>Dikarya</taxon>
        <taxon>Ascomycota</taxon>
        <taxon>Pezizomycotina</taxon>
        <taxon>Dothideomycetes</taxon>
        <taxon>Pleosporomycetidae</taxon>
        <taxon>Pleosporales</taxon>
        <taxon>Pleosporineae</taxon>
        <taxon>Leptosphaeriaceae</taxon>
        <taxon>Plenodomus</taxon>
        <taxon>Plenodomus lingam/Leptosphaeria maculans species complex</taxon>
    </lineage>
</organism>
<feature type="signal peptide" evidence="2">
    <location>
        <begin position="1"/>
        <end position="18"/>
    </location>
</feature>